<dbReference type="Gene3D" id="3.30.200.20">
    <property type="entry name" value="Phosphorylase Kinase, domain 1"/>
    <property type="match status" value="1"/>
</dbReference>
<evidence type="ECO:0000256" key="6">
    <source>
        <dbReference type="ARBA" id="ARBA00022840"/>
    </source>
</evidence>
<dbReference type="InterPro" id="IPR011009">
    <property type="entry name" value="Kinase-like_dom_sf"/>
</dbReference>
<dbReference type="EMBL" id="LR134356">
    <property type="protein sequence ID" value="VEG57508.1"/>
    <property type="molecule type" value="Genomic_DNA"/>
</dbReference>
<accession>A0A3S4VS50</accession>
<dbReference type="SMART" id="SM00220">
    <property type="entry name" value="S_TKc"/>
    <property type="match status" value="1"/>
</dbReference>
<dbReference type="GO" id="GO:0080090">
    <property type="term" value="P:regulation of primary metabolic process"/>
    <property type="evidence" value="ECO:0007669"/>
    <property type="project" value="UniProtKB-ARBA"/>
</dbReference>
<dbReference type="OrthoDB" id="5622056at2"/>
<evidence type="ECO:0000256" key="4">
    <source>
        <dbReference type="ARBA" id="ARBA00022741"/>
    </source>
</evidence>
<dbReference type="PANTHER" id="PTHR43289">
    <property type="entry name" value="MITOGEN-ACTIVATED PROTEIN KINASE KINASE KINASE 20-RELATED"/>
    <property type="match status" value="1"/>
</dbReference>
<name>A0A3S4VS50_MYCAU</name>
<reference evidence="8 9" key="1">
    <citation type="submission" date="2018-12" db="EMBL/GenBank/DDBJ databases">
        <authorList>
            <consortium name="Pathogen Informatics"/>
        </authorList>
    </citation>
    <scope>NUCLEOTIDE SEQUENCE [LARGE SCALE GENOMIC DNA]</scope>
    <source>
        <strain evidence="8 9">NCTC10437</strain>
    </source>
</reference>
<dbReference type="Proteomes" id="UP000279306">
    <property type="component" value="Chromosome"/>
</dbReference>
<dbReference type="KEGG" id="mauu:NCTC10437_04520"/>
<dbReference type="PROSITE" id="PS50011">
    <property type="entry name" value="PROTEIN_KINASE_DOM"/>
    <property type="match status" value="1"/>
</dbReference>
<dbReference type="PANTHER" id="PTHR43289:SF6">
    <property type="entry name" value="SERINE_THREONINE-PROTEIN KINASE NEKL-3"/>
    <property type="match status" value="1"/>
</dbReference>
<evidence type="ECO:0000256" key="1">
    <source>
        <dbReference type="ARBA" id="ARBA00012513"/>
    </source>
</evidence>
<evidence type="ECO:0000256" key="3">
    <source>
        <dbReference type="ARBA" id="ARBA00022679"/>
    </source>
</evidence>
<feature type="domain" description="Protein kinase" evidence="7">
    <location>
        <begin position="11"/>
        <end position="264"/>
    </location>
</feature>
<proteinExistence type="predicted"/>
<keyword evidence="2" id="KW-0723">Serine/threonine-protein kinase</keyword>
<keyword evidence="6" id="KW-0067">ATP-binding</keyword>
<gene>
    <name evidence="8" type="primary">pknH_5</name>
    <name evidence="8" type="ORF">NCTC10437_04520</name>
</gene>
<sequence>MLSPGDRFEDYVIDATAGRGGTATVYRAHDVRSPDRIVALKILTAGRDGASEQARLRREADYAQRLRHPHVVEIFGSGTGWLAMEYAGGGPVTNLAPVPNRVAALTQIADALDYIHAHGVVHCDVKPSNILVAQDFYQDGAMLVDFGNARSAGESAVPHTTYVTASLPYSPPELLTGAAVTGATDVYALACTAVELITGSPPFTATTQAALADSQLHRAPPRPSHDIDWLPRAFDSVLAKAMAKAPADRYQSCTEFAALVTRIIRD</sequence>
<dbReference type="EC" id="2.7.11.1" evidence="1"/>
<dbReference type="PROSITE" id="PS00108">
    <property type="entry name" value="PROTEIN_KINASE_ST"/>
    <property type="match status" value="1"/>
</dbReference>
<evidence type="ECO:0000259" key="7">
    <source>
        <dbReference type="PROSITE" id="PS50011"/>
    </source>
</evidence>
<dbReference type="InterPro" id="IPR008271">
    <property type="entry name" value="Ser/Thr_kinase_AS"/>
</dbReference>
<evidence type="ECO:0000256" key="2">
    <source>
        <dbReference type="ARBA" id="ARBA00022527"/>
    </source>
</evidence>
<dbReference type="SUPFAM" id="SSF56112">
    <property type="entry name" value="Protein kinase-like (PK-like)"/>
    <property type="match status" value="1"/>
</dbReference>
<protein>
    <recommendedName>
        <fullName evidence="1">non-specific serine/threonine protein kinase</fullName>
        <ecNumber evidence="1">2.7.11.1</ecNumber>
    </recommendedName>
</protein>
<organism evidence="8 9">
    <name type="scientific">Mycolicibacterium aurum</name>
    <name type="common">Mycobacterium aurum</name>
    <dbReference type="NCBI Taxonomy" id="1791"/>
    <lineage>
        <taxon>Bacteria</taxon>
        <taxon>Bacillati</taxon>
        <taxon>Actinomycetota</taxon>
        <taxon>Actinomycetes</taxon>
        <taxon>Mycobacteriales</taxon>
        <taxon>Mycobacteriaceae</taxon>
        <taxon>Mycolicibacterium</taxon>
    </lineage>
</organism>
<evidence type="ECO:0000313" key="8">
    <source>
        <dbReference type="EMBL" id="VEG57508.1"/>
    </source>
</evidence>
<dbReference type="AlphaFoldDB" id="A0A3S4VS50"/>
<dbReference type="Pfam" id="PF00069">
    <property type="entry name" value="Pkinase"/>
    <property type="match status" value="1"/>
</dbReference>
<dbReference type="GO" id="GO:0005524">
    <property type="term" value="F:ATP binding"/>
    <property type="evidence" value="ECO:0007669"/>
    <property type="project" value="UniProtKB-KW"/>
</dbReference>
<dbReference type="Gene3D" id="1.10.510.10">
    <property type="entry name" value="Transferase(Phosphotransferase) domain 1"/>
    <property type="match status" value="1"/>
</dbReference>
<dbReference type="InterPro" id="IPR000719">
    <property type="entry name" value="Prot_kinase_dom"/>
</dbReference>
<keyword evidence="4" id="KW-0547">Nucleotide-binding</keyword>
<keyword evidence="5 8" id="KW-0418">Kinase</keyword>
<dbReference type="RefSeq" id="WP_048632860.1">
    <property type="nucleotide sequence ID" value="NZ_CVQQ01000008.1"/>
</dbReference>
<evidence type="ECO:0000313" key="9">
    <source>
        <dbReference type="Proteomes" id="UP000279306"/>
    </source>
</evidence>
<keyword evidence="3 8" id="KW-0808">Transferase</keyword>
<dbReference type="CDD" id="cd14014">
    <property type="entry name" value="STKc_PknB_like"/>
    <property type="match status" value="1"/>
</dbReference>
<dbReference type="STRING" id="1791.GCA_001049355_02994"/>
<evidence type="ECO:0000256" key="5">
    <source>
        <dbReference type="ARBA" id="ARBA00022777"/>
    </source>
</evidence>
<dbReference type="GO" id="GO:0004674">
    <property type="term" value="F:protein serine/threonine kinase activity"/>
    <property type="evidence" value="ECO:0007669"/>
    <property type="project" value="UniProtKB-KW"/>
</dbReference>
<keyword evidence="9" id="KW-1185">Reference proteome</keyword>